<proteinExistence type="predicted"/>
<evidence type="ECO:0000256" key="1">
    <source>
        <dbReference type="SAM" id="SignalP"/>
    </source>
</evidence>
<evidence type="ECO:0000313" key="2">
    <source>
        <dbReference type="EMBL" id="EJK68195.1"/>
    </source>
</evidence>
<dbReference type="Proteomes" id="UP000266841">
    <property type="component" value="Unassembled WGS sequence"/>
</dbReference>
<accession>K0SS62</accession>
<keyword evidence="3" id="KW-1185">Reference proteome</keyword>
<reference evidence="2 3" key="1">
    <citation type="journal article" date="2012" name="Genome Biol.">
        <title>Genome and low-iron response of an oceanic diatom adapted to chronic iron limitation.</title>
        <authorList>
            <person name="Lommer M."/>
            <person name="Specht M."/>
            <person name="Roy A.S."/>
            <person name="Kraemer L."/>
            <person name="Andreson R."/>
            <person name="Gutowska M.A."/>
            <person name="Wolf J."/>
            <person name="Bergner S.V."/>
            <person name="Schilhabel M.B."/>
            <person name="Klostermeier U.C."/>
            <person name="Beiko R.G."/>
            <person name="Rosenstiel P."/>
            <person name="Hippler M."/>
            <person name="Laroche J."/>
        </authorList>
    </citation>
    <scope>NUCLEOTIDE SEQUENCE [LARGE SCALE GENOMIC DNA]</scope>
    <source>
        <strain evidence="2 3">CCMP1005</strain>
    </source>
</reference>
<sequence length="186" mass="20006">MASMSMQRGILITIVAILAHSKPTLALLNIITSALPSPFLPTPLATSSVVLVDSSTKRTLAPTISPLVDSIPSIKLSSSTKIDSLYTPRDAKKIPSGFVHMCAKIGGYAPGPLWESTTNGLTPWFENEGDGTYIYYNAYESKWFLENSSGAGLYLASPNDSLLLPPMRGWVSVQGQREGAPRISFT</sequence>
<dbReference type="EMBL" id="AGNL01011830">
    <property type="protein sequence ID" value="EJK68195.1"/>
    <property type="molecule type" value="Genomic_DNA"/>
</dbReference>
<gene>
    <name evidence="2" type="ORF">THAOC_10649</name>
</gene>
<comment type="caution">
    <text evidence="2">The sequence shown here is derived from an EMBL/GenBank/DDBJ whole genome shotgun (WGS) entry which is preliminary data.</text>
</comment>
<dbReference type="eggNOG" id="ENOG502T8N2">
    <property type="taxonomic scope" value="Eukaryota"/>
</dbReference>
<evidence type="ECO:0000313" key="3">
    <source>
        <dbReference type="Proteomes" id="UP000266841"/>
    </source>
</evidence>
<feature type="chain" id="PRO_5030173091" evidence="1">
    <location>
        <begin position="27"/>
        <end position="186"/>
    </location>
</feature>
<dbReference type="OrthoDB" id="40372at2759"/>
<feature type="signal peptide" evidence="1">
    <location>
        <begin position="1"/>
        <end position="26"/>
    </location>
</feature>
<organism evidence="2 3">
    <name type="scientific">Thalassiosira oceanica</name>
    <name type="common">Marine diatom</name>
    <dbReference type="NCBI Taxonomy" id="159749"/>
    <lineage>
        <taxon>Eukaryota</taxon>
        <taxon>Sar</taxon>
        <taxon>Stramenopiles</taxon>
        <taxon>Ochrophyta</taxon>
        <taxon>Bacillariophyta</taxon>
        <taxon>Coscinodiscophyceae</taxon>
        <taxon>Thalassiosirophycidae</taxon>
        <taxon>Thalassiosirales</taxon>
        <taxon>Thalassiosiraceae</taxon>
        <taxon>Thalassiosira</taxon>
    </lineage>
</organism>
<dbReference type="AlphaFoldDB" id="K0SS62"/>
<name>K0SS62_THAOC</name>
<protein>
    <submittedName>
        <fullName evidence="2">Uncharacterized protein</fullName>
    </submittedName>
</protein>
<keyword evidence="1" id="KW-0732">Signal</keyword>